<gene>
    <name evidence="2" type="ORF">PCE31106_00146</name>
</gene>
<evidence type="ECO:0000313" key="2">
    <source>
        <dbReference type="EMBL" id="VVD62025.1"/>
    </source>
</evidence>
<accession>A0A5E4RFR6</accession>
<protein>
    <submittedName>
        <fullName evidence="2">Uncharacterized protein</fullName>
    </submittedName>
</protein>
<dbReference type="RefSeq" id="WP_150562058.1">
    <property type="nucleotide sequence ID" value="NZ_CABPSL010000001.1"/>
</dbReference>
<proteinExistence type="predicted"/>
<evidence type="ECO:0000256" key="1">
    <source>
        <dbReference type="SAM" id="MobiDB-lite"/>
    </source>
</evidence>
<dbReference type="AlphaFoldDB" id="A0A5E4RFR6"/>
<sequence length="174" mass="18269">MSADLNAPLDREAQRLERTRQRIRASRAKWSSVRSNLGASILTAMLSGAKATLQEDVTYCREARDNPKLSKSDRATAAVVAGAHLNDLLGAALDAFVDMKRERRLEYLNTYISAVPAALAAASTTSVEPAGASPAGLGNPPHDAQQAAHDEPAVSSLDDLAVHLAEPAATDGGV</sequence>
<dbReference type="EMBL" id="CABPSL010000001">
    <property type="protein sequence ID" value="VVD62025.1"/>
    <property type="molecule type" value="Genomic_DNA"/>
</dbReference>
<name>A0A5E4RFR6_9BURK</name>
<dbReference type="Proteomes" id="UP000384354">
    <property type="component" value="Unassembled WGS sequence"/>
</dbReference>
<reference evidence="2 3" key="1">
    <citation type="submission" date="2019-08" db="EMBL/GenBank/DDBJ databases">
        <authorList>
            <person name="Peeters C."/>
        </authorList>
    </citation>
    <scope>NUCLEOTIDE SEQUENCE [LARGE SCALE GENOMIC DNA]</scope>
    <source>
        <strain evidence="2 3">LMG 31106</strain>
    </source>
</reference>
<organism evidence="2 3">
    <name type="scientific">Pandoraea cepalis</name>
    <dbReference type="NCBI Taxonomy" id="2508294"/>
    <lineage>
        <taxon>Bacteria</taxon>
        <taxon>Pseudomonadati</taxon>
        <taxon>Pseudomonadota</taxon>
        <taxon>Betaproteobacteria</taxon>
        <taxon>Burkholderiales</taxon>
        <taxon>Burkholderiaceae</taxon>
        <taxon>Pandoraea</taxon>
    </lineage>
</organism>
<evidence type="ECO:0000313" key="3">
    <source>
        <dbReference type="Proteomes" id="UP000384354"/>
    </source>
</evidence>
<feature type="region of interest" description="Disordered" evidence="1">
    <location>
        <begin position="128"/>
        <end position="155"/>
    </location>
</feature>